<organism evidence="2 3">
    <name type="scientific">Lophium mytilinum</name>
    <dbReference type="NCBI Taxonomy" id="390894"/>
    <lineage>
        <taxon>Eukaryota</taxon>
        <taxon>Fungi</taxon>
        <taxon>Dikarya</taxon>
        <taxon>Ascomycota</taxon>
        <taxon>Pezizomycotina</taxon>
        <taxon>Dothideomycetes</taxon>
        <taxon>Pleosporomycetidae</taxon>
        <taxon>Mytilinidiales</taxon>
        <taxon>Mytilinidiaceae</taxon>
        <taxon>Lophium</taxon>
    </lineage>
</organism>
<evidence type="ECO:0000313" key="3">
    <source>
        <dbReference type="Proteomes" id="UP000799750"/>
    </source>
</evidence>
<dbReference type="OrthoDB" id="72726at2759"/>
<dbReference type="PANTHER" id="PTHR42085:SF1">
    <property type="entry name" value="F-BOX DOMAIN-CONTAINING PROTEIN"/>
    <property type="match status" value="1"/>
</dbReference>
<sequence>MFAYGPPTQTKAAKPGKSPLLSLPRELRDMVYTYTMRSHVSFKELVTFESFNPDPNSPNFLPALCRANRQLQIEVTPCYIKESAFYIYSGSDKFATWLGSLPENEGFPSIRSLKFKDFATSTDVDLVVHCSNIHTLEVIISFQRFVSKAARKNRNQIVLMSSEEFRELLQMGRVLDDCKSLERVTLQCRHVPGGYQGLALAAMETLMTWLENGFSERGMSTVVSLAPLGPPIGIKQFMRMLD</sequence>
<evidence type="ECO:0000313" key="2">
    <source>
        <dbReference type="EMBL" id="KAF2492629.1"/>
    </source>
</evidence>
<name>A0A6A6QKJ8_9PEZI</name>
<dbReference type="EMBL" id="MU004193">
    <property type="protein sequence ID" value="KAF2492629.1"/>
    <property type="molecule type" value="Genomic_DNA"/>
</dbReference>
<reference evidence="2" key="1">
    <citation type="journal article" date="2020" name="Stud. Mycol.">
        <title>101 Dothideomycetes genomes: a test case for predicting lifestyles and emergence of pathogens.</title>
        <authorList>
            <person name="Haridas S."/>
            <person name="Albert R."/>
            <person name="Binder M."/>
            <person name="Bloem J."/>
            <person name="Labutti K."/>
            <person name="Salamov A."/>
            <person name="Andreopoulos B."/>
            <person name="Baker S."/>
            <person name="Barry K."/>
            <person name="Bills G."/>
            <person name="Bluhm B."/>
            <person name="Cannon C."/>
            <person name="Castanera R."/>
            <person name="Culley D."/>
            <person name="Daum C."/>
            <person name="Ezra D."/>
            <person name="Gonzalez J."/>
            <person name="Henrissat B."/>
            <person name="Kuo A."/>
            <person name="Liang C."/>
            <person name="Lipzen A."/>
            <person name="Lutzoni F."/>
            <person name="Magnuson J."/>
            <person name="Mondo S."/>
            <person name="Nolan M."/>
            <person name="Ohm R."/>
            <person name="Pangilinan J."/>
            <person name="Park H.-J."/>
            <person name="Ramirez L."/>
            <person name="Alfaro M."/>
            <person name="Sun H."/>
            <person name="Tritt A."/>
            <person name="Yoshinaga Y."/>
            <person name="Zwiers L.-H."/>
            <person name="Turgeon B."/>
            <person name="Goodwin S."/>
            <person name="Spatafora J."/>
            <person name="Crous P."/>
            <person name="Grigoriev I."/>
        </authorList>
    </citation>
    <scope>NUCLEOTIDE SEQUENCE</scope>
    <source>
        <strain evidence="2">CBS 269.34</strain>
    </source>
</reference>
<proteinExistence type="predicted"/>
<protein>
    <recommendedName>
        <fullName evidence="4">F-box domain-containing protein</fullName>
    </recommendedName>
</protein>
<accession>A0A6A6QKJ8</accession>
<dbReference type="Proteomes" id="UP000799750">
    <property type="component" value="Unassembled WGS sequence"/>
</dbReference>
<dbReference type="InterPro" id="IPR038883">
    <property type="entry name" value="AN11006-like"/>
</dbReference>
<dbReference type="PANTHER" id="PTHR42085">
    <property type="entry name" value="F-BOX DOMAIN-CONTAINING PROTEIN"/>
    <property type="match status" value="1"/>
</dbReference>
<keyword evidence="3" id="KW-1185">Reference proteome</keyword>
<evidence type="ECO:0008006" key="4">
    <source>
        <dbReference type="Google" id="ProtNLM"/>
    </source>
</evidence>
<evidence type="ECO:0000256" key="1">
    <source>
        <dbReference type="SAM" id="MobiDB-lite"/>
    </source>
</evidence>
<feature type="region of interest" description="Disordered" evidence="1">
    <location>
        <begin position="1"/>
        <end position="20"/>
    </location>
</feature>
<gene>
    <name evidence="2" type="ORF">BU16DRAFT_563937</name>
</gene>
<dbReference type="AlphaFoldDB" id="A0A6A6QKJ8"/>